<evidence type="ECO:0000256" key="4">
    <source>
        <dbReference type="ARBA" id="ARBA00023054"/>
    </source>
</evidence>
<dbReference type="EMDB" id="EMD-14460"/>
<keyword evidence="2 7" id="KW-0547">Nucleotide-binding</keyword>
<evidence type="ECO:0000256" key="8">
    <source>
        <dbReference type="SAM" id="Coils"/>
    </source>
</evidence>
<dbReference type="GO" id="GO:0008017">
    <property type="term" value="F:microtubule binding"/>
    <property type="evidence" value="ECO:0007669"/>
    <property type="project" value="InterPro"/>
</dbReference>
<dbReference type="Pfam" id="PF00225">
    <property type="entry name" value="Kinesin"/>
    <property type="match status" value="1"/>
</dbReference>
<dbReference type="InterPro" id="IPR027640">
    <property type="entry name" value="Kinesin-like_fam"/>
</dbReference>
<dbReference type="PRINTS" id="PR00380">
    <property type="entry name" value="KINESINHEAVY"/>
</dbReference>
<dbReference type="Gene3D" id="3.40.850.10">
    <property type="entry name" value="Kinesin motor domain"/>
    <property type="match status" value="1"/>
</dbReference>
<dbReference type="InterPro" id="IPR036961">
    <property type="entry name" value="Kinesin_motor_dom_sf"/>
</dbReference>
<keyword evidence="3 7" id="KW-0067">ATP-binding</keyword>
<dbReference type="PROSITE" id="PS00411">
    <property type="entry name" value="KINESIN_MOTOR_1"/>
    <property type="match status" value="1"/>
</dbReference>
<evidence type="ECO:0000256" key="3">
    <source>
        <dbReference type="ARBA" id="ARBA00022840"/>
    </source>
</evidence>
<dbReference type="InterPro" id="IPR019821">
    <property type="entry name" value="Kinesin_motor_CS"/>
</dbReference>
<evidence type="ECO:0000259" key="10">
    <source>
        <dbReference type="PROSITE" id="PS50067"/>
    </source>
</evidence>
<dbReference type="GO" id="GO:0005874">
    <property type="term" value="C:microtubule"/>
    <property type="evidence" value="ECO:0007669"/>
    <property type="project" value="UniProtKB-KW"/>
</dbReference>
<feature type="coiled-coil region" evidence="8">
    <location>
        <begin position="1256"/>
        <end position="1396"/>
    </location>
</feature>
<dbReference type="SMART" id="SM00129">
    <property type="entry name" value="KISc"/>
    <property type="match status" value="1"/>
</dbReference>
<dbReference type="PANTHER" id="PTHR47968:SF13">
    <property type="entry name" value="KINESIN-LIKE PROTEIN KIF19 ISOFORM X1"/>
    <property type="match status" value="1"/>
</dbReference>
<dbReference type="PANTHER" id="PTHR47968">
    <property type="entry name" value="CENTROMERE PROTEIN E"/>
    <property type="match status" value="1"/>
</dbReference>
<feature type="compositionally biased region" description="Low complexity" evidence="9">
    <location>
        <begin position="722"/>
        <end position="740"/>
    </location>
</feature>
<feature type="binding site" evidence="7">
    <location>
        <begin position="872"/>
        <end position="879"/>
    </location>
    <ligand>
        <name>ATP</name>
        <dbReference type="ChEBI" id="CHEBI:30616"/>
    </ligand>
</feature>
<dbReference type="InterPro" id="IPR027417">
    <property type="entry name" value="P-loop_NTPase"/>
</dbReference>
<dbReference type="Proteomes" id="UP000069549">
    <property type="component" value="Chromosome 2"/>
</dbReference>
<keyword evidence="5 7" id="KW-0505">Motor protein</keyword>
<evidence type="ECO:0000313" key="11">
    <source>
        <dbReference type="EMBL" id="CXH85806.1"/>
    </source>
</evidence>
<reference evidence="11 12" key="1">
    <citation type="submission" date="2016-02" db="EMBL/GenBank/DDBJ databases">
        <authorList>
            <consortium name="Pathogen Informatics"/>
        </authorList>
    </citation>
    <scope>NUCLEOTIDE SEQUENCE [LARGE SCALE GENOMIC DNA]</scope>
    <source>
        <strain evidence="11 12">K173</strain>
    </source>
</reference>
<evidence type="ECO:0000256" key="5">
    <source>
        <dbReference type="ARBA" id="ARBA00023175"/>
    </source>
</evidence>
<evidence type="ECO:0000256" key="9">
    <source>
        <dbReference type="SAM" id="MobiDB-lite"/>
    </source>
</evidence>
<evidence type="ECO:0000313" key="12">
    <source>
        <dbReference type="Proteomes" id="UP000069549"/>
    </source>
</evidence>
<dbReference type="CDD" id="cd01370">
    <property type="entry name" value="KISc_KIP3_like"/>
    <property type="match status" value="1"/>
</dbReference>
<name>A0A0Y9TIZ2_PLABE</name>
<accession>A0A0Y9TIZ2</accession>
<feature type="region of interest" description="Disordered" evidence="9">
    <location>
        <begin position="382"/>
        <end position="402"/>
    </location>
</feature>
<protein>
    <recommendedName>
        <fullName evidence="6">Kinesin-like protein KIN-8B</fullName>
    </recommendedName>
</protein>
<keyword evidence="4 8" id="KW-0175">Coiled coil</keyword>
<dbReference type="GO" id="GO:0003777">
    <property type="term" value="F:microtubule motor activity"/>
    <property type="evidence" value="ECO:0007669"/>
    <property type="project" value="InterPro"/>
</dbReference>
<organism evidence="11 12">
    <name type="scientific">Plasmodium berghei</name>
    <dbReference type="NCBI Taxonomy" id="5821"/>
    <lineage>
        <taxon>Eukaryota</taxon>
        <taxon>Sar</taxon>
        <taxon>Alveolata</taxon>
        <taxon>Apicomplexa</taxon>
        <taxon>Aconoidasida</taxon>
        <taxon>Haemosporida</taxon>
        <taxon>Plasmodiidae</taxon>
        <taxon>Plasmodium</taxon>
        <taxon>Plasmodium (Vinckeia)</taxon>
    </lineage>
</organism>
<dbReference type="GO" id="GO:0005524">
    <property type="term" value="F:ATP binding"/>
    <property type="evidence" value="ECO:0007669"/>
    <property type="project" value="UniProtKB-UniRule"/>
</dbReference>
<evidence type="ECO:0000256" key="6">
    <source>
        <dbReference type="ARBA" id="ARBA00068376"/>
    </source>
</evidence>
<feature type="compositionally biased region" description="Polar residues" evidence="9">
    <location>
        <begin position="681"/>
        <end position="691"/>
    </location>
</feature>
<comment type="similarity">
    <text evidence="7">Belongs to the TRAFAC class myosin-kinesin ATPase superfamily. Kinesin family.</text>
</comment>
<evidence type="ECO:0000256" key="1">
    <source>
        <dbReference type="ARBA" id="ARBA00022701"/>
    </source>
</evidence>
<dbReference type="InterPro" id="IPR001752">
    <property type="entry name" value="Kinesin_motor_dom"/>
</dbReference>
<dbReference type="PROSITE" id="PS50067">
    <property type="entry name" value="KINESIN_MOTOR_2"/>
    <property type="match status" value="1"/>
</dbReference>
<dbReference type="VEuPathDB" id="PlasmoDB:PBANKA_0202700"/>
<evidence type="ECO:0000256" key="7">
    <source>
        <dbReference type="PROSITE-ProRule" id="PRU00283"/>
    </source>
</evidence>
<evidence type="ECO:0000256" key="2">
    <source>
        <dbReference type="ARBA" id="ARBA00022741"/>
    </source>
</evidence>
<dbReference type="FunFam" id="3.40.850.10:FF:000056">
    <property type="entry name" value="Kinesin-like protein"/>
    <property type="match status" value="1"/>
</dbReference>
<feature type="compositionally biased region" description="Basic and acidic residues" evidence="9">
    <location>
        <begin position="384"/>
        <end position="396"/>
    </location>
</feature>
<feature type="region of interest" description="Disordered" evidence="9">
    <location>
        <begin position="646"/>
        <end position="691"/>
    </location>
</feature>
<sequence length="1460" mass="168874">MKDKEIVKLNSNGDNHLINLKNVQDKNLSSSDIPSRYSSFESDVQASKQKDDHIYNTDKLNKIMNNTSSIGDTQYCNNRIDDTKLPEKLLQKYFSNNSTYKYTNSIEHQNMMNAHNEDLSTYQKNEAAEHIDINNHNKEQKKNEHEELKGVHDLNFQNNSYKKEEICEKKLIEPIKNTSIKKEEDQKDTMKIFVSNYGDNIYRNTEIYKTHTESCRNFTDQKYKTQYYDENKLSPLYKNKSDKFYDTFSEEKKELHFNSIDELMKEIQIFNNSMQTITSNDPTFIQKNNKHIYSENNSNKREANEINNSLIIENTVSCSNISTDACFGESPQNSNREKSDILDNEEYNLQEHSNNSCYEKNESIKSFKNFVKSEIKTENSILFTEDKEPQHTELKQDNLMGSQLNKSDVEYTDQESDNNNSCKQNDVSSISMKLTDVEPYTKLDNEESIETSKISSNQWEEMKKSFYDIENNLLYLNRENNYSLERNIEGTELLNVNNSETNKEIKFEKNETPQISYHTDEYKEKNEEIIKSQLDSDKKSTIYNYIHKDSFPNYEYDDTETKHLNILKNCSEKDEAFQNKNNISEQFNYNYLQDFTNKQNSLNGFTPKDYQNNNNYYYTDKEIDIHSPYARRDVLPDLSLERCIYSKEGSPNGKTDTLNGPDTSNRTDASRINSAGKGRTPRSSKSGGSTKTAFAIVKTGKIKQAEKDLVKTPKVFKKTEGNTRTSVNGNSNGNVGTKSPSNYNISSSANYSTHCNNGGNGVTPTSTKTNKNEKDITYNMNVVIRCRPMSNSEKNEGAKNVIKIMDNKMIVLLDPSDNTDNVLRQNRTKEKRYCFDYVFDENSTQEDVYNNSVKPLVDAVIKGYNSTVFAYGATGAGKTHTIIGYKNEPGIMMMILQDLFKKIKTLKAMNEYKIKCSFIEIYNENICDLLNPSSEYLDLREDPVKGITVSNIFEVCTTSVEEIMELIHTGNRNRTQEPTDANRTSSRSHGVLQVIVEETEKGQGLYQQTKKGKLCVIDLAGSERASQTNNKGMRMLEGANINRSLLALGNVINALVSRSKGTSKSNFIPFRDSKLTRLLKDSLGGNCKTLMIANISPSHLSYEDTHNTLKYANRAKNIKNVVTSNSVVVKHHLTMYIDIIEKLKTEIECLKEQLNDKEKTHHFIISESNSTNYDYYDSVKDCDKNSSREELLNIIYFLKRENQKLRCNLGSITPHISTSDSSTPTNEFIKYTEEINNIKIVNEKLFIDNKKFKVNIQEYIQIIENIKEVNHKYKAQINSLKNMLYNHDVSHLQMRLWLDDLKRKYTQLKENITDKDNAQLLEGLQDELNKVLNERKQIKNFILNIEQNLVENKEVNMDALKGNQIKMLEENKNKMENQLQININQTNNLINKLVANIKDDQMKSFMYLFYTNTILMQEREDFQDMFELSSVIINHKEKQLQQLIETSKISNLFNIIKNKI</sequence>
<feature type="coiled-coil region" evidence="8">
    <location>
        <begin position="1133"/>
        <end position="1160"/>
    </location>
</feature>
<dbReference type="EMBL" id="LT160022">
    <property type="protein sequence ID" value="CXH85806.1"/>
    <property type="molecule type" value="Genomic_DNA"/>
</dbReference>
<dbReference type="SUPFAM" id="SSF52540">
    <property type="entry name" value="P-loop containing nucleoside triphosphate hydrolases"/>
    <property type="match status" value="1"/>
</dbReference>
<feature type="compositionally biased region" description="Polar residues" evidence="9">
    <location>
        <begin position="652"/>
        <end position="673"/>
    </location>
</feature>
<keyword evidence="1" id="KW-0493">Microtubule</keyword>
<dbReference type="GO" id="GO:0007018">
    <property type="term" value="P:microtubule-based movement"/>
    <property type="evidence" value="ECO:0007669"/>
    <property type="project" value="InterPro"/>
</dbReference>
<feature type="region of interest" description="Disordered" evidence="9">
    <location>
        <begin position="720"/>
        <end position="740"/>
    </location>
</feature>
<gene>
    <name evidence="11" type="ORF">PBK173_000020900</name>
</gene>
<feature type="domain" description="Kinesin motor" evidence="10">
    <location>
        <begin position="779"/>
        <end position="1118"/>
    </location>
</feature>
<proteinExistence type="inferred from homology"/>